<dbReference type="InterPro" id="IPR001128">
    <property type="entry name" value="Cyt_P450"/>
</dbReference>
<evidence type="ECO:0000256" key="7">
    <source>
        <dbReference type="ARBA" id="ARBA00023033"/>
    </source>
</evidence>
<proteinExistence type="inferred from homology"/>
<dbReference type="RefSeq" id="XP_031871218.1">
    <property type="nucleotide sequence ID" value="XM_032011525.1"/>
</dbReference>
<organism evidence="10 11">
    <name type="scientific">Venustampulla echinocandica</name>
    <dbReference type="NCBI Taxonomy" id="2656787"/>
    <lineage>
        <taxon>Eukaryota</taxon>
        <taxon>Fungi</taxon>
        <taxon>Dikarya</taxon>
        <taxon>Ascomycota</taxon>
        <taxon>Pezizomycotina</taxon>
        <taxon>Leotiomycetes</taxon>
        <taxon>Helotiales</taxon>
        <taxon>Pleuroascaceae</taxon>
        <taxon>Venustampulla</taxon>
    </lineage>
</organism>
<dbReference type="Gene3D" id="1.10.630.10">
    <property type="entry name" value="Cytochrome P450"/>
    <property type="match status" value="1"/>
</dbReference>
<dbReference type="EMBL" id="NPIC01000002">
    <property type="protein sequence ID" value="RDL38562.1"/>
    <property type="molecule type" value="Genomic_DNA"/>
</dbReference>
<gene>
    <name evidence="10" type="ORF">BP5553_02902</name>
</gene>
<evidence type="ECO:0000256" key="6">
    <source>
        <dbReference type="ARBA" id="ARBA00023004"/>
    </source>
</evidence>
<accession>A0A370TSP6</accession>
<dbReference type="PANTHER" id="PTHR24287:SF1">
    <property type="entry name" value="P450, PUTATIVE (EUROFUNG)-RELATED"/>
    <property type="match status" value="1"/>
</dbReference>
<keyword evidence="11" id="KW-1185">Reference proteome</keyword>
<comment type="cofactor">
    <cofactor evidence="1 8">
        <name>heme</name>
        <dbReference type="ChEBI" id="CHEBI:30413"/>
    </cofactor>
</comment>
<dbReference type="InterPro" id="IPR017972">
    <property type="entry name" value="Cyt_P450_CS"/>
</dbReference>
<evidence type="ECO:0000256" key="3">
    <source>
        <dbReference type="ARBA" id="ARBA00022617"/>
    </source>
</evidence>
<dbReference type="OrthoDB" id="1470350at2759"/>
<dbReference type="PROSITE" id="PS00086">
    <property type="entry name" value="CYTOCHROME_P450"/>
    <property type="match status" value="1"/>
</dbReference>
<dbReference type="GO" id="GO:0016705">
    <property type="term" value="F:oxidoreductase activity, acting on paired donors, with incorporation or reduction of molecular oxygen"/>
    <property type="evidence" value="ECO:0007669"/>
    <property type="project" value="InterPro"/>
</dbReference>
<comment type="caution">
    <text evidence="10">The sequence shown here is derived from an EMBL/GenBank/DDBJ whole genome shotgun (WGS) entry which is preliminary data.</text>
</comment>
<dbReference type="STRING" id="2656787.A0A370TSP6"/>
<dbReference type="InterPro" id="IPR002401">
    <property type="entry name" value="Cyt_P450_E_grp-I"/>
</dbReference>
<evidence type="ECO:0008006" key="12">
    <source>
        <dbReference type="Google" id="ProtNLM"/>
    </source>
</evidence>
<dbReference type="CDD" id="cd11063">
    <property type="entry name" value="CYP52"/>
    <property type="match status" value="1"/>
</dbReference>
<dbReference type="GeneID" id="43595751"/>
<feature type="binding site" description="axial binding residue" evidence="8">
    <location>
        <position position="472"/>
    </location>
    <ligand>
        <name>heme</name>
        <dbReference type="ChEBI" id="CHEBI:30413"/>
    </ligand>
    <ligandPart>
        <name>Fe</name>
        <dbReference type="ChEBI" id="CHEBI:18248"/>
    </ligandPart>
</feature>
<keyword evidence="3 8" id="KW-0349">Heme</keyword>
<evidence type="ECO:0000256" key="2">
    <source>
        <dbReference type="ARBA" id="ARBA00010617"/>
    </source>
</evidence>
<dbReference type="GO" id="GO:0020037">
    <property type="term" value="F:heme binding"/>
    <property type="evidence" value="ECO:0007669"/>
    <property type="project" value="InterPro"/>
</dbReference>
<protein>
    <recommendedName>
        <fullName evidence="12">Cytochrome P450</fullName>
    </recommendedName>
</protein>
<dbReference type="SUPFAM" id="SSF48264">
    <property type="entry name" value="Cytochrome P450"/>
    <property type="match status" value="1"/>
</dbReference>
<dbReference type="GO" id="GO:0004497">
    <property type="term" value="F:monooxygenase activity"/>
    <property type="evidence" value="ECO:0007669"/>
    <property type="project" value="UniProtKB-KW"/>
</dbReference>
<keyword evidence="6 8" id="KW-0408">Iron</keyword>
<reference evidence="10 11" key="1">
    <citation type="journal article" date="2018" name="IMA Fungus">
        <title>IMA Genome-F 9: Draft genome sequence of Annulohypoxylon stygium, Aspergillus mulundensis, Berkeleyomyces basicola (syn. Thielaviopsis basicola), Ceratocystis smalleyi, two Cercospora beticola strains, Coleophoma cylindrospora, Fusarium fracticaudum, Phialophora cf. hyalina, and Morchella septimelata.</title>
        <authorList>
            <person name="Wingfield B.D."/>
            <person name="Bills G.F."/>
            <person name="Dong Y."/>
            <person name="Huang W."/>
            <person name="Nel W.J."/>
            <person name="Swalarsk-Parry B.S."/>
            <person name="Vaghefi N."/>
            <person name="Wilken P.M."/>
            <person name="An Z."/>
            <person name="de Beer Z.W."/>
            <person name="De Vos L."/>
            <person name="Chen L."/>
            <person name="Duong T.A."/>
            <person name="Gao Y."/>
            <person name="Hammerbacher A."/>
            <person name="Kikkert J.R."/>
            <person name="Li Y."/>
            <person name="Li H."/>
            <person name="Li K."/>
            <person name="Li Q."/>
            <person name="Liu X."/>
            <person name="Ma X."/>
            <person name="Naidoo K."/>
            <person name="Pethybridge S.J."/>
            <person name="Sun J."/>
            <person name="Steenkamp E.T."/>
            <person name="van der Nest M.A."/>
            <person name="van Wyk S."/>
            <person name="Wingfield M.J."/>
            <person name="Xiong C."/>
            <person name="Yue Q."/>
            <person name="Zhang X."/>
        </authorList>
    </citation>
    <scope>NUCLEOTIDE SEQUENCE [LARGE SCALE GENOMIC DNA]</scope>
    <source>
        <strain evidence="10 11">BP 5553</strain>
    </source>
</reference>
<dbReference type="InterPro" id="IPR047146">
    <property type="entry name" value="Cyt_P450_E_CYP52_fungi"/>
</dbReference>
<dbReference type="AlphaFoldDB" id="A0A370TSP6"/>
<dbReference type="PRINTS" id="PR00385">
    <property type="entry name" value="P450"/>
</dbReference>
<evidence type="ECO:0000256" key="8">
    <source>
        <dbReference type="PIRSR" id="PIRSR602401-1"/>
    </source>
</evidence>
<dbReference type="GO" id="GO:0005506">
    <property type="term" value="F:iron ion binding"/>
    <property type="evidence" value="ECO:0007669"/>
    <property type="project" value="InterPro"/>
</dbReference>
<keyword evidence="5 9" id="KW-0560">Oxidoreductase</keyword>
<dbReference type="PRINTS" id="PR00463">
    <property type="entry name" value="EP450I"/>
</dbReference>
<comment type="similarity">
    <text evidence="2 9">Belongs to the cytochrome P450 family.</text>
</comment>
<name>A0A370TSP6_9HELO</name>
<dbReference type="Proteomes" id="UP000254866">
    <property type="component" value="Unassembled WGS sequence"/>
</dbReference>
<keyword evidence="4 8" id="KW-0479">Metal-binding</keyword>
<sequence length="528" mass="60444">MTAFMIKEAIGLLAVTIVFFQLRNFLRWRALKIWGQQHGCQDPKIVPNKLPWGLERYSVLITGFDGIDPLEDIIRKRSEKMGCHTYRTFSAFNSSVVGTSEPENIQAVLATKFHDFDIGIARQKNFFDMLGNGIFTAEGERWSHYRHQLRPQFTRDQVSDLDSAEKHFQVLLKTLPEENALGWIEGIDIMPFIYRFTMDVSTEFLFGQSVNSQSNTLNALDSGNRKDLKEDMDFAEAMDEAQKTILFRIQMKSFYWLYSPKKFKKACEIVKSFGDRFVRVALDPDYKRAPVLPGQKPKFVLLEELIEETRDPVELRDQILHLLLAGRDTTSALISWTIALLSRHPEAFDRLRRSIIEHFGTEIQPTNELTFTSLKGCKELTYVLHETLRLYPIVPINGRKAVRDTFLPTGGGPDGKSPVAIRKGETVGYHTYVMQRRKDIWGENADEFHPTRWEGRKLGWEMIPFSGGPRVCIGQQYALNEASFVIVKMLQRYDKIEALDMTAPLKKSLSLTLAPGNGVKVKLHKAAS</sequence>
<keyword evidence="7 9" id="KW-0503">Monooxygenase</keyword>
<evidence type="ECO:0000256" key="9">
    <source>
        <dbReference type="RuleBase" id="RU000461"/>
    </source>
</evidence>
<evidence type="ECO:0000256" key="4">
    <source>
        <dbReference type="ARBA" id="ARBA00022723"/>
    </source>
</evidence>
<dbReference type="Pfam" id="PF00067">
    <property type="entry name" value="p450"/>
    <property type="match status" value="1"/>
</dbReference>
<dbReference type="PANTHER" id="PTHR24287">
    <property type="entry name" value="P450, PUTATIVE (EUROFUNG)-RELATED"/>
    <property type="match status" value="1"/>
</dbReference>
<evidence type="ECO:0000313" key="11">
    <source>
        <dbReference type="Proteomes" id="UP000254866"/>
    </source>
</evidence>
<evidence type="ECO:0000256" key="1">
    <source>
        <dbReference type="ARBA" id="ARBA00001971"/>
    </source>
</evidence>
<evidence type="ECO:0000313" key="10">
    <source>
        <dbReference type="EMBL" id="RDL38562.1"/>
    </source>
</evidence>
<evidence type="ECO:0000256" key="5">
    <source>
        <dbReference type="ARBA" id="ARBA00023002"/>
    </source>
</evidence>
<dbReference type="InterPro" id="IPR036396">
    <property type="entry name" value="Cyt_P450_sf"/>
</dbReference>